<dbReference type="Proteomes" id="UP001315967">
    <property type="component" value="Chromosome"/>
</dbReference>
<protein>
    <submittedName>
        <fullName evidence="1">Uncharacterized protein</fullName>
    </submittedName>
</protein>
<sequence>MLILSNNTVKQPYFMRSLASIFIPAWLKQVNIKHMWAVLDKVSI</sequence>
<accession>A0ABY5P5I8</accession>
<name>A0ABY5P5I8_9LACT</name>
<evidence type="ECO:0000313" key="2">
    <source>
        <dbReference type="Proteomes" id="UP001315967"/>
    </source>
</evidence>
<gene>
    <name evidence="1" type="ORF">NRE15_12420</name>
</gene>
<dbReference type="RefSeq" id="WP_313793198.1">
    <property type="nucleotide sequence ID" value="NZ_CP102453.1"/>
</dbReference>
<reference evidence="1 2" key="1">
    <citation type="submission" date="2022-08" db="EMBL/GenBank/DDBJ databases">
        <title>Aerococcaceae sp. nov isolated from spoiled eye mask.</title>
        <authorList>
            <person name="Zhou G."/>
            <person name="Xie X.-B."/>
            <person name="Shi Q.-S."/>
            <person name="Wang Y.-S."/>
            <person name="Wen X."/>
            <person name="Peng H."/>
            <person name="Yang X.-J."/>
            <person name="Tao H.-B."/>
            <person name="Huang X.-M."/>
        </authorList>
    </citation>
    <scope>NUCLEOTIDE SEQUENCE [LARGE SCALE GENOMIC DNA]</scope>
    <source>
        <strain evidence="2">DM20194951</strain>
    </source>
</reference>
<dbReference type="EMBL" id="CP102453">
    <property type="protein sequence ID" value="UUX33693.1"/>
    <property type="molecule type" value="Genomic_DNA"/>
</dbReference>
<organism evidence="1 2">
    <name type="scientific">Fundicoccus culcitae</name>
    <dbReference type="NCBI Taxonomy" id="2969821"/>
    <lineage>
        <taxon>Bacteria</taxon>
        <taxon>Bacillati</taxon>
        <taxon>Bacillota</taxon>
        <taxon>Bacilli</taxon>
        <taxon>Lactobacillales</taxon>
        <taxon>Aerococcaceae</taxon>
        <taxon>Fundicoccus</taxon>
    </lineage>
</organism>
<keyword evidence="2" id="KW-1185">Reference proteome</keyword>
<evidence type="ECO:0000313" key="1">
    <source>
        <dbReference type="EMBL" id="UUX33693.1"/>
    </source>
</evidence>
<proteinExistence type="predicted"/>